<dbReference type="Gene3D" id="2.60.40.10">
    <property type="entry name" value="Immunoglobulins"/>
    <property type="match status" value="2"/>
</dbReference>
<accession>A0ABY3YMK8</accession>
<dbReference type="EMBL" id="CP094326">
    <property type="protein sequence ID" value="UNY99060.1"/>
    <property type="molecule type" value="Genomic_DNA"/>
</dbReference>
<protein>
    <submittedName>
        <fullName evidence="3">Fibronectin type III domain-containing protein</fullName>
    </submittedName>
</protein>
<evidence type="ECO:0000259" key="2">
    <source>
        <dbReference type="PROSITE" id="PS50853"/>
    </source>
</evidence>
<proteinExistence type="predicted"/>
<evidence type="ECO:0000313" key="3">
    <source>
        <dbReference type="EMBL" id="UNY99060.1"/>
    </source>
</evidence>
<dbReference type="Pfam" id="PF00041">
    <property type="entry name" value="fn3"/>
    <property type="match status" value="1"/>
</dbReference>
<organism evidence="3 4">
    <name type="scientific">Zhouia spongiae</name>
    <dbReference type="NCBI Taxonomy" id="2202721"/>
    <lineage>
        <taxon>Bacteria</taxon>
        <taxon>Pseudomonadati</taxon>
        <taxon>Bacteroidota</taxon>
        <taxon>Flavobacteriia</taxon>
        <taxon>Flavobacteriales</taxon>
        <taxon>Flavobacteriaceae</taxon>
        <taxon>Zhouia</taxon>
    </lineage>
</organism>
<dbReference type="RefSeq" id="WP_242937460.1">
    <property type="nucleotide sequence ID" value="NZ_CP094326.1"/>
</dbReference>
<dbReference type="InterPro" id="IPR003961">
    <property type="entry name" value="FN3_dom"/>
</dbReference>
<dbReference type="SUPFAM" id="SSF49265">
    <property type="entry name" value="Fibronectin type III"/>
    <property type="match status" value="1"/>
</dbReference>
<reference evidence="3 4" key="1">
    <citation type="journal article" date="2018" name="Int. J. Syst. Evol. Microbiol.">
        <title>Zhouia spongiae sp. nov., isolated from a marine sponge.</title>
        <authorList>
            <person name="Zhuang L."/>
            <person name="Lin B."/>
            <person name="Qin F."/>
            <person name="Luo L."/>
        </authorList>
    </citation>
    <scope>NUCLEOTIDE SEQUENCE [LARGE SCALE GENOMIC DNA]</scope>
    <source>
        <strain evidence="3 4">HN-Y44</strain>
    </source>
</reference>
<keyword evidence="4" id="KW-1185">Reference proteome</keyword>
<dbReference type="InterPro" id="IPR036116">
    <property type="entry name" value="FN3_sf"/>
</dbReference>
<sequence>MSEKLIVQALMIDVNETSRQLRFRFSIKGNGLQIRSNDFVIGAAPIFIDGGVPLRLSNLDLRPYFELQNLSGITPQQYNNPLPDGNYQFCFEVFDWVSGQRLSNPNLGCFNAFLIINDPPFLNLPRRGDLVASKNPQNILFNWTPRHLNASGVQYEFELREVWDTQIDPQAAFLASPNLYSTTTFNTTLLYGLGETTLLENKTYAWRVRAVVTDGISEASIFRNNGYSEIYYFTYTADCQSPQFALAKSLSTSSEEITWMPDPDHLKYKVQYRKKGVRDAVWFEVNAVNPYTTLHNLEPGTTYEYRVGGQCTQTVANTEPRFSYNAIQEFTTPTKTEDNYYNCGIAPEVAITNREPLDNIGVNEVFTAGDFPVTIKQVNGGNGTFSGLGYIVVPYLADTKIEVAFKNIGINTDYQLYKGKLRTTYDASWGNMDDIQDEIDAVVELGNTISELLNLDIDKTTKENIEALVNALLEDLKDEDLPQELTSQVEEATNDMIDAKERYDEAVSNGDTQAANQAQQDFHNAQQNLNEANEEIEKIKKETADLLKKAITELYRDGKDLEAENNERYNQHLLDFQVDDAENDNDLLIVETNETDLSVNTNDSTESFTDMEEQYASYLFAMMLQEENGNEFAKFIELSKQINLDFIKIISQMKQDGQVDNEIINVLKNHLRSAFTQILLQPYLKR</sequence>
<dbReference type="PROSITE" id="PS50853">
    <property type="entry name" value="FN3"/>
    <property type="match status" value="1"/>
</dbReference>
<dbReference type="Proteomes" id="UP000829476">
    <property type="component" value="Chromosome"/>
</dbReference>
<gene>
    <name evidence="3" type="ORF">MQE36_01620</name>
</gene>
<evidence type="ECO:0000256" key="1">
    <source>
        <dbReference type="SAM" id="Coils"/>
    </source>
</evidence>
<name>A0ABY3YMK8_9FLAO</name>
<evidence type="ECO:0000313" key="4">
    <source>
        <dbReference type="Proteomes" id="UP000829476"/>
    </source>
</evidence>
<feature type="domain" description="Fibronectin type-III" evidence="2">
    <location>
        <begin position="241"/>
        <end position="334"/>
    </location>
</feature>
<keyword evidence="1" id="KW-0175">Coiled coil</keyword>
<dbReference type="CDD" id="cd00063">
    <property type="entry name" value="FN3"/>
    <property type="match status" value="1"/>
</dbReference>
<feature type="coiled-coil region" evidence="1">
    <location>
        <begin position="489"/>
        <end position="564"/>
    </location>
</feature>
<dbReference type="InterPro" id="IPR013783">
    <property type="entry name" value="Ig-like_fold"/>
</dbReference>